<reference evidence="1 2" key="1">
    <citation type="submission" date="2018-04" db="EMBL/GenBank/DDBJ databases">
        <title>Genomic Encyclopedia of Archaeal and Bacterial Type Strains, Phase II (KMG-II): from individual species to whole genera.</title>
        <authorList>
            <person name="Goeker M."/>
        </authorList>
    </citation>
    <scope>NUCLEOTIDE SEQUENCE [LARGE SCALE GENOMIC DNA]</scope>
    <source>
        <strain evidence="1 2">DSM 12244</strain>
    </source>
</reference>
<evidence type="ECO:0000313" key="1">
    <source>
        <dbReference type="EMBL" id="PTX73386.1"/>
    </source>
</evidence>
<proteinExistence type="predicted"/>
<sequence>MTTTDQPILADGNLRLRLACSDDVGGRLVLGNDHGATV</sequence>
<comment type="caution">
    <text evidence="1">The sequence shown here is derived from an EMBL/GenBank/DDBJ whole genome shotgun (WGS) entry which is preliminary data.</text>
</comment>
<accession>A0A2T6CCZ5</accession>
<evidence type="ECO:0000313" key="2">
    <source>
        <dbReference type="Proteomes" id="UP000244092"/>
    </source>
</evidence>
<dbReference type="EMBL" id="QBKU01000007">
    <property type="protein sequence ID" value="PTX73386.1"/>
    <property type="molecule type" value="Genomic_DNA"/>
</dbReference>
<organism evidence="1 2">
    <name type="scientific">Sulfitobacter mediterraneus</name>
    <dbReference type="NCBI Taxonomy" id="83219"/>
    <lineage>
        <taxon>Bacteria</taxon>
        <taxon>Pseudomonadati</taxon>
        <taxon>Pseudomonadota</taxon>
        <taxon>Alphaproteobacteria</taxon>
        <taxon>Rhodobacterales</taxon>
        <taxon>Roseobacteraceae</taxon>
        <taxon>Sulfitobacter</taxon>
    </lineage>
</organism>
<gene>
    <name evidence="1" type="ORF">C8N31_10786</name>
</gene>
<dbReference type="Proteomes" id="UP000244092">
    <property type="component" value="Unassembled WGS sequence"/>
</dbReference>
<name>A0A2T6CCZ5_9RHOB</name>
<dbReference type="AlphaFoldDB" id="A0A2T6CCZ5"/>
<protein>
    <submittedName>
        <fullName evidence="1">Uncharacterized protein</fullName>
    </submittedName>
</protein>